<dbReference type="EMBL" id="APPV01000006">
    <property type="protein sequence ID" value="ENV61943.1"/>
    <property type="molecule type" value="Genomic_DNA"/>
</dbReference>
<dbReference type="Proteomes" id="UP000018433">
    <property type="component" value="Unassembled WGS sequence"/>
</dbReference>
<sequence length="40" mass="4584">MVHLVKKHPHQEGVFLSKLNNMTIISPFHPMQALRFASVV</sequence>
<proteinExistence type="predicted"/>
<keyword evidence="2" id="KW-1185">Reference proteome</keyword>
<name>A0ABN0K2L2_9GAMM</name>
<reference evidence="1 2" key="1">
    <citation type="submission" date="2013-02" db="EMBL/GenBank/DDBJ databases">
        <title>The Genome Sequence of Acinetobacter soli NIPH 2899.</title>
        <authorList>
            <consortium name="The Broad Institute Genome Sequencing Platform"/>
            <consortium name="The Broad Institute Genome Sequencing Center for Infectious Disease"/>
            <person name="Cerqueira G."/>
            <person name="Feldgarden M."/>
            <person name="Courvalin P."/>
            <person name="Perichon B."/>
            <person name="Grillot-Courvalin C."/>
            <person name="Clermont D."/>
            <person name="Rocha E."/>
            <person name="Yoon E.-J."/>
            <person name="Nemec A."/>
            <person name="Walker B."/>
            <person name="Young S.K."/>
            <person name="Zeng Q."/>
            <person name="Gargeya S."/>
            <person name="Fitzgerald M."/>
            <person name="Haas B."/>
            <person name="Abouelleil A."/>
            <person name="Alvarado L."/>
            <person name="Arachchi H.M."/>
            <person name="Berlin A.M."/>
            <person name="Chapman S.B."/>
            <person name="Dewar J."/>
            <person name="Goldberg J."/>
            <person name="Griggs A."/>
            <person name="Gujja S."/>
            <person name="Hansen M."/>
            <person name="Howarth C."/>
            <person name="Imamovic A."/>
            <person name="Larimer J."/>
            <person name="McCowan C."/>
            <person name="Murphy C."/>
            <person name="Neiman D."/>
            <person name="Pearson M."/>
            <person name="Priest M."/>
            <person name="Roberts A."/>
            <person name="Saif S."/>
            <person name="Shea T."/>
            <person name="Sisk P."/>
            <person name="Sykes S."/>
            <person name="Wortman J."/>
            <person name="Nusbaum C."/>
            <person name="Birren B."/>
        </authorList>
    </citation>
    <scope>NUCLEOTIDE SEQUENCE [LARGE SCALE GENOMIC DNA]</scope>
    <source>
        <strain evidence="1 2">NIPH 2899</strain>
    </source>
</reference>
<accession>A0ABN0K2L2</accession>
<comment type="caution">
    <text evidence="1">The sequence shown here is derived from an EMBL/GenBank/DDBJ whole genome shotgun (WGS) entry which is preliminary data.</text>
</comment>
<organism evidence="1 2">
    <name type="scientific">Acinetobacter soli NIPH 2899</name>
    <dbReference type="NCBI Taxonomy" id="1217677"/>
    <lineage>
        <taxon>Bacteria</taxon>
        <taxon>Pseudomonadati</taxon>
        <taxon>Pseudomonadota</taxon>
        <taxon>Gammaproteobacteria</taxon>
        <taxon>Moraxellales</taxon>
        <taxon>Moraxellaceae</taxon>
        <taxon>Acinetobacter</taxon>
    </lineage>
</organism>
<gene>
    <name evidence="1" type="ORF">F950_01232</name>
</gene>
<protein>
    <submittedName>
        <fullName evidence="1">Uncharacterized protein</fullName>
    </submittedName>
</protein>
<evidence type="ECO:0000313" key="1">
    <source>
        <dbReference type="EMBL" id="ENV61943.1"/>
    </source>
</evidence>
<evidence type="ECO:0000313" key="2">
    <source>
        <dbReference type="Proteomes" id="UP000018433"/>
    </source>
</evidence>